<accession>A0A0F9RK72</accession>
<dbReference type="AlphaFoldDB" id="A0A0F9RK72"/>
<proteinExistence type="predicted"/>
<gene>
    <name evidence="2" type="ORF">LCGC14_0585210</name>
</gene>
<evidence type="ECO:0000256" key="1">
    <source>
        <dbReference type="SAM" id="MobiDB-lite"/>
    </source>
</evidence>
<dbReference type="EMBL" id="LAZR01000898">
    <property type="protein sequence ID" value="KKN55149.1"/>
    <property type="molecule type" value="Genomic_DNA"/>
</dbReference>
<name>A0A0F9RK72_9ZZZZ</name>
<reference evidence="2" key="1">
    <citation type="journal article" date="2015" name="Nature">
        <title>Complex archaea that bridge the gap between prokaryotes and eukaryotes.</title>
        <authorList>
            <person name="Spang A."/>
            <person name="Saw J.H."/>
            <person name="Jorgensen S.L."/>
            <person name="Zaremba-Niedzwiedzka K."/>
            <person name="Martijn J."/>
            <person name="Lind A.E."/>
            <person name="van Eijk R."/>
            <person name="Schleper C."/>
            <person name="Guy L."/>
            <person name="Ettema T.J."/>
        </authorList>
    </citation>
    <scope>NUCLEOTIDE SEQUENCE</scope>
</reference>
<feature type="region of interest" description="Disordered" evidence="1">
    <location>
        <begin position="42"/>
        <end position="61"/>
    </location>
</feature>
<evidence type="ECO:0000313" key="2">
    <source>
        <dbReference type="EMBL" id="KKN55149.1"/>
    </source>
</evidence>
<sequence>MASTVRLRSDTLMFRVADEKHELGTALITKRGSEYFPRVRRFLSSGQPGRPTELSPTKTVREAKKSIQQFFGKSK</sequence>
<comment type="caution">
    <text evidence="2">The sequence shown here is derived from an EMBL/GenBank/DDBJ whole genome shotgun (WGS) entry which is preliminary data.</text>
</comment>
<protein>
    <submittedName>
        <fullName evidence="2">Uncharacterized protein</fullName>
    </submittedName>
</protein>
<organism evidence="2">
    <name type="scientific">marine sediment metagenome</name>
    <dbReference type="NCBI Taxonomy" id="412755"/>
    <lineage>
        <taxon>unclassified sequences</taxon>
        <taxon>metagenomes</taxon>
        <taxon>ecological metagenomes</taxon>
    </lineage>
</organism>